<protein>
    <submittedName>
        <fullName evidence="2">Uncharacterized protein</fullName>
    </submittedName>
</protein>
<dbReference type="EMBL" id="VISO01000003">
    <property type="protein sequence ID" value="TVZ63517.1"/>
    <property type="molecule type" value="Genomic_DNA"/>
</dbReference>
<evidence type="ECO:0000256" key="1">
    <source>
        <dbReference type="SAM" id="MobiDB-lite"/>
    </source>
</evidence>
<feature type="compositionally biased region" description="Basic residues" evidence="1">
    <location>
        <begin position="54"/>
        <end position="64"/>
    </location>
</feature>
<proteinExistence type="predicted"/>
<gene>
    <name evidence="2" type="ORF">BCL32_3666</name>
</gene>
<accession>A0A559SMC9</accession>
<name>A0A559SMC9_9HYPH</name>
<organism evidence="2 3">
    <name type="scientific">Rhizobium mongolense USDA 1844</name>
    <dbReference type="NCBI Taxonomy" id="1079460"/>
    <lineage>
        <taxon>Bacteria</taxon>
        <taxon>Pseudomonadati</taxon>
        <taxon>Pseudomonadota</taxon>
        <taxon>Alphaproteobacteria</taxon>
        <taxon>Hyphomicrobiales</taxon>
        <taxon>Rhizobiaceae</taxon>
        <taxon>Rhizobium/Agrobacterium group</taxon>
        <taxon>Rhizobium</taxon>
    </lineage>
</organism>
<reference evidence="2 3" key="1">
    <citation type="submission" date="2019-06" db="EMBL/GenBank/DDBJ databases">
        <title>Pac Bio to generate improved reference genome sequences for organisms with transposon mutant libraries (support for FEBA project).</title>
        <authorList>
            <person name="Blow M."/>
        </authorList>
    </citation>
    <scope>NUCLEOTIDE SEQUENCE [LARGE SCALE GENOMIC DNA]</scope>
    <source>
        <strain evidence="2 3">USDA 1844</strain>
    </source>
</reference>
<sequence>MSHDEKNDEGKAGNVGPISKPEHCDERLGGAPSKTGLESAQVGRKIVGQGKRRETLKRRAKDRD</sequence>
<dbReference type="RefSeq" id="WP_022714933.1">
    <property type="nucleotide sequence ID" value="NZ_ATTQ01000006.1"/>
</dbReference>
<comment type="caution">
    <text evidence="2">The sequence shown here is derived from an EMBL/GenBank/DDBJ whole genome shotgun (WGS) entry which is preliminary data.</text>
</comment>
<feature type="compositionally biased region" description="Basic and acidic residues" evidence="1">
    <location>
        <begin position="1"/>
        <end position="11"/>
    </location>
</feature>
<dbReference type="AlphaFoldDB" id="A0A559SMC9"/>
<dbReference type="Proteomes" id="UP000319824">
    <property type="component" value="Unassembled WGS sequence"/>
</dbReference>
<feature type="region of interest" description="Disordered" evidence="1">
    <location>
        <begin position="1"/>
        <end position="64"/>
    </location>
</feature>
<evidence type="ECO:0000313" key="3">
    <source>
        <dbReference type="Proteomes" id="UP000319824"/>
    </source>
</evidence>
<evidence type="ECO:0000313" key="2">
    <source>
        <dbReference type="EMBL" id="TVZ63517.1"/>
    </source>
</evidence>